<dbReference type="GO" id="GO:0009317">
    <property type="term" value="C:acetyl-CoA carboxylase complex"/>
    <property type="evidence" value="ECO:0007669"/>
    <property type="project" value="InterPro"/>
</dbReference>
<feature type="compositionally biased region" description="Low complexity" evidence="8">
    <location>
        <begin position="94"/>
        <end position="118"/>
    </location>
</feature>
<evidence type="ECO:0000313" key="10">
    <source>
        <dbReference type="EMBL" id="AFZ17914.1"/>
    </source>
</evidence>
<dbReference type="Proteomes" id="UP000010471">
    <property type="component" value="Chromosome"/>
</dbReference>
<dbReference type="GO" id="GO:0006633">
    <property type="term" value="P:fatty acid biosynthetic process"/>
    <property type="evidence" value="ECO:0007669"/>
    <property type="project" value="UniProtKB-UniPathway"/>
</dbReference>
<evidence type="ECO:0000259" key="9">
    <source>
        <dbReference type="PROSITE" id="PS50968"/>
    </source>
</evidence>
<dbReference type="EMBL" id="CP003630">
    <property type="protein sequence ID" value="AFZ17914.1"/>
    <property type="molecule type" value="Genomic_DNA"/>
</dbReference>
<evidence type="ECO:0000256" key="3">
    <source>
        <dbReference type="ARBA" id="ARBA00022832"/>
    </source>
</evidence>
<evidence type="ECO:0000256" key="8">
    <source>
        <dbReference type="SAM" id="MobiDB-lite"/>
    </source>
</evidence>
<comment type="function">
    <text evidence="7">This protein is a component of the acetyl coenzyme A carboxylase complex; first, biotin carboxylase catalyzes the carboxylation of the carrier protein and then the transcarboxylase transfers the carboxyl group to form malonyl-CoA.</text>
</comment>
<keyword evidence="3 7" id="KW-0276">Fatty acid metabolism</keyword>
<comment type="pathway">
    <text evidence="1 7">Lipid metabolism; fatty acid biosynthesis.</text>
</comment>
<keyword evidence="5 7" id="KW-0275">Fatty acid biosynthesis</keyword>
<keyword evidence="11" id="KW-1185">Reference proteome</keyword>
<dbReference type="FunFam" id="2.40.50.100:FF:000003">
    <property type="entry name" value="Acetyl-CoA carboxylase biotin carboxyl carrier protein"/>
    <property type="match status" value="1"/>
</dbReference>
<keyword evidence="6 7" id="KW-0092">Biotin</keyword>
<organism evidence="10 11">
    <name type="scientific">Allocoleopsis franciscana PCC 7113</name>
    <dbReference type="NCBI Taxonomy" id="1173027"/>
    <lineage>
        <taxon>Bacteria</taxon>
        <taxon>Bacillati</taxon>
        <taxon>Cyanobacteriota</taxon>
        <taxon>Cyanophyceae</taxon>
        <taxon>Coleofasciculales</taxon>
        <taxon>Coleofasciculaceae</taxon>
        <taxon>Allocoleopsis</taxon>
        <taxon>Allocoleopsis franciscana</taxon>
    </lineage>
</organism>
<dbReference type="PROSITE" id="PS50968">
    <property type="entry name" value="BIOTINYL_LIPOYL"/>
    <property type="match status" value="1"/>
</dbReference>
<dbReference type="GO" id="GO:0003989">
    <property type="term" value="F:acetyl-CoA carboxylase activity"/>
    <property type="evidence" value="ECO:0007669"/>
    <property type="project" value="InterPro"/>
</dbReference>
<dbReference type="HOGENOM" id="CLU_016733_3_0_3"/>
<dbReference type="SUPFAM" id="SSF51230">
    <property type="entry name" value="Single hybrid motif"/>
    <property type="match status" value="1"/>
</dbReference>
<dbReference type="eggNOG" id="COG0511">
    <property type="taxonomic scope" value="Bacteria"/>
</dbReference>
<dbReference type="InterPro" id="IPR000089">
    <property type="entry name" value="Biotin_lipoyl"/>
</dbReference>
<dbReference type="InterPro" id="IPR001882">
    <property type="entry name" value="Biotin_BS"/>
</dbReference>
<feature type="domain" description="Lipoyl-binding" evidence="9">
    <location>
        <begin position="134"/>
        <end position="210"/>
    </location>
</feature>
<dbReference type="PANTHER" id="PTHR47597:SF1">
    <property type="entry name" value="IS A MEMBER OF THE PF|00364 BIOTIN-REQUIRING ENZYMES FAMILY-RELATED"/>
    <property type="match status" value="1"/>
</dbReference>
<keyword evidence="4 7" id="KW-0443">Lipid metabolism</keyword>
<dbReference type="PROSITE" id="PS00188">
    <property type="entry name" value="BIOTIN"/>
    <property type="match status" value="1"/>
</dbReference>
<dbReference type="CDD" id="cd06850">
    <property type="entry name" value="biotinyl_domain"/>
    <property type="match status" value="1"/>
</dbReference>
<dbReference type="PATRIC" id="fig|1173027.3.peg.2293"/>
<evidence type="ECO:0000256" key="7">
    <source>
        <dbReference type="RuleBase" id="RU364072"/>
    </source>
</evidence>
<dbReference type="STRING" id="1173027.Mic7113_2097"/>
<dbReference type="Pfam" id="PF00364">
    <property type="entry name" value="Biotin_lipoyl"/>
    <property type="match status" value="1"/>
</dbReference>
<dbReference type="AlphaFoldDB" id="K9WDS8"/>
<dbReference type="InterPro" id="IPR011053">
    <property type="entry name" value="Single_hybrid_motif"/>
</dbReference>
<evidence type="ECO:0000256" key="2">
    <source>
        <dbReference type="ARBA" id="ARBA00022516"/>
    </source>
</evidence>
<accession>K9WDS8</accession>
<dbReference type="NCBIfam" id="NF005457">
    <property type="entry name" value="PRK07051.1"/>
    <property type="match status" value="1"/>
</dbReference>
<evidence type="ECO:0000313" key="11">
    <source>
        <dbReference type="Proteomes" id="UP000010471"/>
    </source>
</evidence>
<proteinExistence type="predicted"/>
<dbReference type="Gene3D" id="2.40.50.100">
    <property type="match status" value="1"/>
</dbReference>
<gene>
    <name evidence="10" type="ORF">Mic7113_2097</name>
</gene>
<dbReference type="PANTHER" id="PTHR47597">
    <property type="entry name" value="IS A MEMBER OF THE PF|00364 BIOTIN-REQUIRING ENZYMES FAMILY-RELATED"/>
    <property type="match status" value="1"/>
</dbReference>
<name>K9WDS8_9CYAN</name>
<dbReference type="InterPro" id="IPR001249">
    <property type="entry name" value="AcCoA_biotinCC"/>
</dbReference>
<keyword evidence="2 7" id="KW-0444">Lipid biosynthesis</keyword>
<evidence type="ECO:0000256" key="1">
    <source>
        <dbReference type="ARBA" id="ARBA00005194"/>
    </source>
</evidence>
<evidence type="ECO:0000256" key="5">
    <source>
        <dbReference type="ARBA" id="ARBA00023160"/>
    </source>
</evidence>
<dbReference type="InterPro" id="IPR053217">
    <property type="entry name" value="ACC_Biotin_Carrier"/>
</dbReference>
<reference evidence="10 11" key="1">
    <citation type="submission" date="2012-06" db="EMBL/GenBank/DDBJ databases">
        <title>Finished chromosome of genome of Microcoleus sp. PCC 7113.</title>
        <authorList>
            <consortium name="US DOE Joint Genome Institute"/>
            <person name="Gugger M."/>
            <person name="Coursin T."/>
            <person name="Rippka R."/>
            <person name="Tandeau De Marsac N."/>
            <person name="Huntemann M."/>
            <person name="Wei C.-L."/>
            <person name="Han J."/>
            <person name="Detter J.C."/>
            <person name="Han C."/>
            <person name="Tapia R."/>
            <person name="Chen A."/>
            <person name="Kyrpides N."/>
            <person name="Mavromatis K."/>
            <person name="Markowitz V."/>
            <person name="Szeto E."/>
            <person name="Ivanova N."/>
            <person name="Pagani I."/>
            <person name="Pati A."/>
            <person name="Goodwin L."/>
            <person name="Nordberg H.P."/>
            <person name="Cantor M.N."/>
            <person name="Hua S.X."/>
            <person name="Woyke T."/>
            <person name="Kerfeld C.A."/>
        </authorList>
    </citation>
    <scope>NUCLEOTIDE SEQUENCE [LARGE SCALE GENOMIC DNA]</scope>
    <source>
        <strain evidence="10 11">PCC 7113</strain>
    </source>
</reference>
<evidence type="ECO:0000256" key="4">
    <source>
        <dbReference type="ARBA" id="ARBA00023098"/>
    </source>
</evidence>
<dbReference type="UniPathway" id="UPA00094"/>
<dbReference type="NCBIfam" id="TIGR00531">
    <property type="entry name" value="BCCP"/>
    <property type="match status" value="1"/>
</dbReference>
<sequence>MLRKGLCCAIQPFNLQSSHLQPSSCFSPLVPDLVVTLDFNQLRELLTAIAQTDIAELTLKSADFELTVRKGIPMATSVAPDLSSSGGNTISGLVSTSTPAATLPTPLTPSPASTTAEAAPPPPVAATPTVDPKWIEVKSPMVGTFYRSPAPDEPPFVEVGDRIRTGQTICIIEAMKLMNEIEAEVSGQVMELLVQNGEPVEYDQPLMRINPG</sequence>
<feature type="region of interest" description="Disordered" evidence="8">
    <location>
        <begin position="89"/>
        <end position="129"/>
    </location>
</feature>
<evidence type="ECO:0000256" key="6">
    <source>
        <dbReference type="ARBA" id="ARBA00023267"/>
    </source>
</evidence>
<dbReference type="KEGG" id="mic:Mic7113_2097"/>
<dbReference type="PRINTS" id="PR01071">
    <property type="entry name" value="ACOABIOTINCC"/>
</dbReference>
<protein>
    <recommendedName>
        <fullName evidence="7">Biotin carboxyl carrier protein of acetyl-CoA carboxylase</fullName>
    </recommendedName>
</protein>